<keyword evidence="3" id="KW-1185">Reference proteome</keyword>
<organism evidence="2 3">
    <name type="scientific">Crenothrix polyspora</name>
    <dbReference type="NCBI Taxonomy" id="360316"/>
    <lineage>
        <taxon>Bacteria</taxon>
        <taxon>Pseudomonadati</taxon>
        <taxon>Pseudomonadota</taxon>
        <taxon>Gammaproteobacteria</taxon>
        <taxon>Methylococcales</taxon>
        <taxon>Crenotrichaceae</taxon>
        <taxon>Crenothrix</taxon>
    </lineage>
</organism>
<gene>
    <name evidence="2" type="ORF">CRENPOLYSF2_910002</name>
</gene>
<name>A0A1R4HJ37_9GAMM</name>
<sequence length="38" mass="4462">MQNMPHSNSYLCDNSPSVMVIDRYFLNFNIFLVLLILV</sequence>
<dbReference type="EMBL" id="FUKJ01000459">
    <property type="protein sequence ID" value="SJM96219.1"/>
    <property type="molecule type" value="Genomic_DNA"/>
</dbReference>
<feature type="transmembrane region" description="Helical" evidence="1">
    <location>
        <begin position="20"/>
        <end position="37"/>
    </location>
</feature>
<keyword evidence="1" id="KW-1133">Transmembrane helix</keyword>
<evidence type="ECO:0000313" key="2">
    <source>
        <dbReference type="EMBL" id="SJM96219.1"/>
    </source>
</evidence>
<dbReference type="Proteomes" id="UP000195442">
    <property type="component" value="Unassembled WGS sequence"/>
</dbReference>
<evidence type="ECO:0000256" key="1">
    <source>
        <dbReference type="SAM" id="Phobius"/>
    </source>
</evidence>
<evidence type="ECO:0000313" key="3">
    <source>
        <dbReference type="Proteomes" id="UP000195442"/>
    </source>
</evidence>
<proteinExistence type="predicted"/>
<keyword evidence="1" id="KW-0812">Transmembrane</keyword>
<dbReference type="AlphaFoldDB" id="A0A1R4HJ37"/>
<accession>A0A1R4HJ37</accession>
<reference evidence="3" key="1">
    <citation type="submission" date="2017-02" db="EMBL/GenBank/DDBJ databases">
        <authorList>
            <person name="Daims H."/>
        </authorList>
    </citation>
    <scope>NUCLEOTIDE SEQUENCE [LARGE SCALE GENOMIC DNA]</scope>
</reference>
<protein>
    <submittedName>
        <fullName evidence="2">Uncharacterized protein</fullName>
    </submittedName>
</protein>
<keyword evidence="1" id="KW-0472">Membrane</keyword>